<keyword evidence="2" id="KW-0227">DNA damage</keyword>
<dbReference type="AlphaFoldDB" id="A0A1H3Q9Y9"/>
<evidence type="ECO:0000256" key="3">
    <source>
        <dbReference type="ARBA" id="ARBA00022769"/>
    </source>
</evidence>
<dbReference type="Gene3D" id="3.40.1440.10">
    <property type="entry name" value="GIY-YIG endonuclease"/>
    <property type="match status" value="1"/>
</dbReference>
<evidence type="ECO:0000313" key="8">
    <source>
        <dbReference type="Proteomes" id="UP000198625"/>
    </source>
</evidence>
<evidence type="ECO:0000259" key="6">
    <source>
        <dbReference type="PROSITE" id="PS50164"/>
    </source>
</evidence>
<dbReference type="InterPro" id="IPR047296">
    <property type="entry name" value="GIY-YIG_UvrC_Cho"/>
</dbReference>
<dbReference type="PANTHER" id="PTHR30562">
    <property type="entry name" value="UVRC/OXIDOREDUCTASE"/>
    <property type="match status" value="1"/>
</dbReference>
<dbReference type="SUPFAM" id="SSF46600">
    <property type="entry name" value="C-terminal UvrC-binding domain of UvrB"/>
    <property type="match status" value="1"/>
</dbReference>
<keyword evidence="5" id="KW-0234">DNA repair</keyword>
<dbReference type="Pfam" id="PF02151">
    <property type="entry name" value="UVR"/>
    <property type="match status" value="1"/>
</dbReference>
<dbReference type="GO" id="GO:0006289">
    <property type="term" value="P:nucleotide-excision repair"/>
    <property type="evidence" value="ECO:0007669"/>
    <property type="project" value="InterPro"/>
</dbReference>
<reference evidence="8" key="1">
    <citation type="submission" date="2016-10" db="EMBL/GenBank/DDBJ databases">
        <authorList>
            <person name="Varghese N."/>
            <person name="Submissions S."/>
        </authorList>
    </citation>
    <scope>NUCLEOTIDE SEQUENCE [LARGE SCALE GENOMIC DNA]</scope>
    <source>
        <strain evidence="8">DSM 21650</strain>
    </source>
</reference>
<keyword evidence="3" id="KW-0228">DNA excision</keyword>
<dbReference type="FunFam" id="3.40.1440.10:FF:000001">
    <property type="entry name" value="UvrABC system protein C"/>
    <property type="match status" value="1"/>
</dbReference>
<sequence length="320" mass="37797">MNKISKDLLEKINTIPAQPGVYEMLDLNGRIIYIGKSISLRNRVKSYFVKKPKWSKVEKMISFINDIEYIVTDTHLEAVLLECELIKKIKPMFNTQLKNDERYAYIKVEDYNIHKSLSMISKREENSFGPFRRKFFLLELLNSLKNIYPVIKTHEGYDFQYNLIPITMNRKLFEENKNSLQEIFLYDKSMVLFINRLEDKMKEAASKLQYVTASIYRDMIYGFNYLKTGLYGYKTMFFKDILLKMPIDTGYKLFFVSKGEILSKSTFPVLKEKDIENFINAGKNLSLSNSLDRNEKANIDFRDILYSEINSLPEEMVIYL</sequence>
<dbReference type="EMBL" id="FNQE01000019">
    <property type="protein sequence ID" value="SDZ10093.1"/>
    <property type="molecule type" value="Genomic_DNA"/>
</dbReference>
<dbReference type="OrthoDB" id="9804933at2"/>
<evidence type="ECO:0000256" key="5">
    <source>
        <dbReference type="ARBA" id="ARBA00023204"/>
    </source>
</evidence>
<dbReference type="SMART" id="SM00465">
    <property type="entry name" value="GIYc"/>
    <property type="match status" value="1"/>
</dbReference>
<dbReference type="GO" id="GO:0009380">
    <property type="term" value="C:excinuclease repair complex"/>
    <property type="evidence" value="ECO:0007669"/>
    <property type="project" value="TreeGrafter"/>
</dbReference>
<dbReference type="InterPro" id="IPR000305">
    <property type="entry name" value="GIY-YIG_endonuc"/>
</dbReference>
<dbReference type="InterPro" id="IPR050066">
    <property type="entry name" value="UvrABC_protein_C"/>
</dbReference>
<dbReference type="STRING" id="415015.SAMN05660462_01851"/>
<evidence type="ECO:0000313" key="7">
    <source>
        <dbReference type="EMBL" id="SDZ10093.1"/>
    </source>
</evidence>
<dbReference type="CDD" id="cd10434">
    <property type="entry name" value="GIY-YIG_UvrC_Cho"/>
    <property type="match status" value="1"/>
</dbReference>
<dbReference type="RefSeq" id="WP_091730210.1">
    <property type="nucleotide sequence ID" value="NZ_FNQE01000019.1"/>
</dbReference>
<dbReference type="InterPro" id="IPR036876">
    <property type="entry name" value="UVR_dom_sf"/>
</dbReference>
<dbReference type="Pfam" id="PF01541">
    <property type="entry name" value="GIY-YIG"/>
    <property type="match status" value="1"/>
</dbReference>
<dbReference type="InterPro" id="IPR035901">
    <property type="entry name" value="GIY-YIG_endonuc_sf"/>
</dbReference>
<gene>
    <name evidence="7" type="ORF">SAMN05660462_01851</name>
</gene>
<dbReference type="Proteomes" id="UP000198625">
    <property type="component" value="Unassembled WGS sequence"/>
</dbReference>
<organism evidence="7 8">
    <name type="scientific">Proteiniborus ethanoligenes</name>
    <dbReference type="NCBI Taxonomy" id="415015"/>
    <lineage>
        <taxon>Bacteria</taxon>
        <taxon>Bacillati</taxon>
        <taxon>Bacillota</taxon>
        <taxon>Clostridia</taxon>
        <taxon>Eubacteriales</taxon>
        <taxon>Proteiniborus</taxon>
    </lineage>
</organism>
<evidence type="ECO:0000256" key="1">
    <source>
        <dbReference type="ARBA" id="ARBA00022490"/>
    </source>
</evidence>
<keyword evidence="8" id="KW-1185">Reference proteome</keyword>
<dbReference type="PROSITE" id="PS50164">
    <property type="entry name" value="GIY_YIG"/>
    <property type="match status" value="1"/>
</dbReference>
<dbReference type="InterPro" id="IPR001943">
    <property type="entry name" value="UVR_dom"/>
</dbReference>
<keyword evidence="4" id="KW-0267">Excision nuclease</keyword>
<dbReference type="PANTHER" id="PTHR30562:SF1">
    <property type="entry name" value="UVRABC SYSTEM PROTEIN C"/>
    <property type="match status" value="1"/>
</dbReference>
<protein>
    <submittedName>
        <fullName evidence="7">Excinuclease ABC subunit C</fullName>
    </submittedName>
</protein>
<keyword evidence="1" id="KW-0963">Cytoplasm</keyword>
<name>A0A1H3Q9Y9_9FIRM</name>
<accession>A0A1H3Q9Y9</accession>
<evidence type="ECO:0000256" key="2">
    <source>
        <dbReference type="ARBA" id="ARBA00022763"/>
    </source>
</evidence>
<feature type="domain" description="GIY-YIG" evidence="6">
    <location>
        <begin position="17"/>
        <end position="95"/>
    </location>
</feature>
<dbReference type="GO" id="GO:0004518">
    <property type="term" value="F:nuclease activity"/>
    <property type="evidence" value="ECO:0007669"/>
    <property type="project" value="UniProtKB-KW"/>
</dbReference>
<proteinExistence type="predicted"/>
<dbReference type="SUPFAM" id="SSF82771">
    <property type="entry name" value="GIY-YIG endonuclease"/>
    <property type="match status" value="1"/>
</dbReference>
<evidence type="ECO:0000256" key="4">
    <source>
        <dbReference type="ARBA" id="ARBA00022881"/>
    </source>
</evidence>